<comment type="catalytic activity">
    <reaction evidence="1 6">
        <text>a beta-lactam + H2O = a substituted beta-amino acid</text>
        <dbReference type="Rhea" id="RHEA:20401"/>
        <dbReference type="ChEBI" id="CHEBI:15377"/>
        <dbReference type="ChEBI" id="CHEBI:35627"/>
        <dbReference type="ChEBI" id="CHEBI:140347"/>
        <dbReference type="EC" id="3.5.2.6"/>
    </reaction>
</comment>
<dbReference type="Proteomes" id="UP000315321">
    <property type="component" value="Unassembled WGS sequence"/>
</dbReference>
<dbReference type="EMBL" id="VMBP01000001">
    <property type="protein sequence ID" value="TSJ64588.1"/>
    <property type="molecule type" value="Genomic_DNA"/>
</dbReference>
<gene>
    <name evidence="9" type="ORF">FO470_04830</name>
</gene>
<dbReference type="InterPro" id="IPR001466">
    <property type="entry name" value="Beta-lactam-related"/>
</dbReference>
<feature type="domain" description="Beta-lactamase-related" evidence="8">
    <location>
        <begin position="35"/>
        <end position="378"/>
    </location>
</feature>
<comment type="caution">
    <text evidence="9">The sequence shown here is derived from an EMBL/GenBank/DDBJ whole genome shotgun (WGS) entry which is preliminary data.</text>
</comment>
<dbReference type="SUPFAM" id="SSF56601">
    <property type="entry name" value="beta-lactamase/transpeptidase-like"/>
    <property type="match status" value="1"/>
</dbReference>
<dbReference type="InterPro" id="IPR012338">
    <property type="entry name" value="Beta-lactam/transpept-like"/>
</dbReference>
<evidence type="ECO:0000256" key="1">
    <source>
        <dbReference type="ARBA" id="ARBA00001526"/>
    </source>
</evidence>
<evidence type="ECO:0000313" key="9">
    <source>
        <dbReference type="EMBL" id="TSJ64588.1"/>
    </source>
</evidence>
<keyword evidence="10" id="KW-1185">Reference proteome</keyword>
<keyword evidence="5 6" id="KW-0046">Antibiotic resistance</keyword>
<evidence type="ECO:0000256" key="2">
    <source>
        <dbReference type="ARBA" id="ARBA00007840"/>
    </source>
</evidence>
<keyword evidence="7" id="KW-0732">Signal</keyword>
<dbReference type="PANTHER" id="PTHR46825:SF8">
    <property type="entry name" value="BETA-LACTAMASE-RELATED"/>
    <property type="match status" value="1"/>
</dbReference>
<accession>A0ABY3DWN3</accession>
<evidence type="ECO:0000256" key="6">
    <source>
        <dbReference type="RuleBase" id="RU361140"/>
    </source>
</evidence>
<evidence type="ECO:0000256" key="4">
    <source>
        <dbReference type="ARBA" id="ARBA00022801"/>
    </source>
</evidence>
<feature type="signal peptide" evidence="7">
    <location>
        <begin position="1"/>
        <end position="24"/>
    </location>
</feature>
<dbReference type="PROSITE" id="PS00336">
    <property type="entry name" value="BETA_LACTAMASE_C"/>
    <property type="match status" value="1"/>
</dbReference>
<sequence length="385" mass="41199">MMHVSRRALPMLLALIALATPAAAQEDADFRRLADGIFRPLARANDIPGLVVGVTRNGQHAIYALGQTARKGGAPVDGDTLFELGSVSKTFNVALAALAAERGEMVLDAPVSTYLPRLKDTPFGALTAIDLATHATGGLPLQLPPGIASEAALLDWLAAWRPAAAPETRRSYSNVSIGVLGLATARALGTRFSTAAQDELFPLLGLTSTFVNVPPAAMPRYAMGYTKANRPARVTPTLLEPEAYGVKSTARDMLRFLDAHLGAFELPPQVARALARTRTGYFETASYVQDMIWEQYPWPVGLDRLLAGNSMDMALKPQPFTRLAPPLAPQTDVLINKTGSTNGFGAYVVMLPASKLGIVVLANRNYPNAERVKAVYRLIEGLAGR</sequence>
<dbReference type="Gene3D" id="3.40.710.10">
    <property type="entry name" value="DD-peptidase/beta-lactamase superfamily"/>
    <property type="match status" value="1"/>
</dbReference>
<reference evidence="9 10" key="1">
    <citation type="submission" date="2019-07" db="EMBL/GenBank/DDBJ databases">
        <authorList>
            <person name="Grouzdev D.S."/>
        </authorList>
    </citation>
    <scope>NUCLEOTIDE SEQUENCE [LARGE SCALE GENOMIC DNA]</scope>
    <source>
        <strain evidence="9 10">3C</strain>
    </source>
</reference>
<dbReference type="Pfam" id="PF00144">
    <property type="entry name" value="Beta-lactamase"/>
    <property type="match status" value="1"/>
</dbReference>
<organism evidence="9 10">
    <name type="scientific">Ancylobacter moscoviensis</name>
    <dbReference type="NCBI Taxonomy" id="2597768"/>
    <lineage>
        <taxon>Bacteria</taxon>
        <taxon>Pseudomonadati</taxon>
        <taxon>Pseudomonadota</taxon>
        <taxon>Alphaproteobacteria</taxon>
        <taxon>Hyphomicrobiales</taxon>
        <taxon>Xanthobacteraceae</taxon>
        <taxon>Ancylobacter</taxon>
    </lineage>
</organism>
<dbReference type="EC" id="3.5.2.6" evidence="3 6"/>
<evidence type="ECO:0000256" key="5">
    <source>
        <dbReference type="ARBA" id="ARBA00023251"/>
    </source>
</evidence>
<feature type="chain" id="PRO_5046131959" description="Beta-lactamase" evidence="7">
    <location>
        <begin position="25"/>
        <end position="385"/>
    </location>
</feature>
<proteinExistence type="inferred from homology"/>
<evidence type="ECO:0000259" key="8">
    <source>
        <dbReference type="Pfam" id="PF00144"/>
    </source>
</evidence>
<evidence type="ECO:0000256" key="3">
    <source>
        <dbReference type="ARBA" id="ARBA00012865"/>
    </source>
</evidence>
<name>A0ABY3DWN3_9HYPH</name>
<dbReference type="InterPro" id="IPR058136">
    <property type="entry name" value="AmpC"/>
</dbReference>
<keyword evidence="4 6" id="KW-0378">Hydrolase</keyword>
<evidence type="ECO:0000313" key="10">
    <source>
        <dbReference type="Proteomes" id="UP000315321"/>
    </source>
</evidence>
<comment type="similarity">
    <text evidence="2 6">Belongs to the class-C beta-lactamase family.</text>
</comment>
<dbReference type="PANTHER" id="PTHR46825">
    <property type="entry name" value="D-ALANYL-D-ALANINE-CARBOXYPEPTIDASE/ENDOPEPTIDASE AMPH"/>
    <property type="match status" value="1"/>
</dbReference>
<dbReference type="InterPro" id="IPR050491">
    <property type="entry name" value="AmpC-like"/>
</dbReference>
<protein>
    <recommendedName>
        <fullName evidence="3 6">Beta-lactamase</fullName>
        <ecNumber evidence="3 6">3.5.2.6</ecNumber>
    </recommendedName>
</protein>
<dbReference type="InterPro" id="IPR001586">
    <property type="entry name" value="Beta-lactam_class-C_AS"/>
</dbReference>
<dbReference type="NCBIfam" id="NF033085">
    <property type="entry name" value="bla_class_C"/>
    <property type="match status" value="1"/>
</dbReference>
<evidence type="ECO:0000256" key="7">
    <source>
        <dbReference type="SAM" id="SignalP"/>
    </source>
</evidence>